<evidence type="ECO:0000313" key="1">
    <source>
        <dbReference type="EMBL" id="MBA0661051.1"/>
    </source>
</evidence>
<dbReference type="AlphaFoldDB" id="A0A7J8VE48"/>
<evidence type="ECO:0000313" key="2">
    <source>
        <dbReference type="Proteomes" id="UP000593573"/>
    </source>
</evidence>
<reference evidence="1 2" key="1">
    <citation type="journal article" date="2019" name="Genome Biol. Evol.">
        <title>Insights into the evolution of the New World diploid cottons (Gossypium, subgenus Houzingenia) based on genome sequencing.</title>
        <authorList>
            <person name="Grover C.E."/>
            <person name="Arick M.A. 2nd"/>
            <person name="Thrash A."/>
            <person name="Conover J.L."/>
            <person name="Sanders W.S."/>
            <person name="Peterson D.G."/>
            <person name="Frelichowski J.E."/>
            <person name="Scheffler J.A."/>
            <person name="Scheffler B.E."/>
            <person name="Wendel J.F."/>
        </authorList>
    </citation>
    <scope>NUCLEOTIDE SEQUENCE [LARGE SCALE GENOMIC DNA]</scope>
    <source>
        <strain evidence="1">57</strain>
        <tissue evidence="1">Leaf</tissue>
    </source>
</reference>
<dbReference type="EMBL" id="JABFAB010000009">
    <property type="protein sequence ID" value="MBA0661051.1"/>
    <property type="molecule type" value="Genomic_DNA"/>
</dbReference>
<accession>A0A7J8VE48</accession>
<comment type="caution">
    <text evidence="1">The sequence shown here is derived from an EMBL/GenBank/DDBJ whole genome shotgun (WGS) entry which is preliminary data.</text>
</comment>
<keyword evidence="2" id="KW-1185">Reference proteome</keyword>
<name>A0A7J8VE48_9ROSI</name>
<dbReference type="Proteomes" id="UP000593573">
    <property type="component" value="Unassembled WGS sequence"/>
</dbReference>
<sequence length="38" mass="4566">MLPFGRRSFNWHYSKQTKRRACLQIGYLTCLIQSIMAF</sequence>
<proteinExistence type="predicted"/>
<protein>
    <submittedName>
        <fullName evidence="1">Uncharacterized protein</fullName>
    </submittedName>
</protein>
<gene>
    <name evidence="1" type="ORF">Goklo_012964</name>
</gene>
<organism evidence="1 2">
    <name type="scientific">Gossypium klotzschianum</name>
    <dbReference type="NCBI Taxonomy" id="34286"/>
    <lineage>
        <taxon>Eukaryota</taxon>
        <taxon>Viridiplantae</taxon>
        <taxon>Streptophyta</taxon>
        <taxon>Embryophyta</taxon>
        <taxon>Tracheophyta</taxon>
        <taxon>Spermatophyta</taxon>
        <taxon>Magnoliopsida</taxon>
        <taxon>eudicotyledons</taxon>
        <taxon>Gunneridae</taxon>
        <taxon>Pentapetalae</taxon>
        <taxon>rosids</taxon>
        <taxon>malvids</taxon>
        <taxon>Malvales</taxon>
        <taxon>Malvaceae</taxon>
        <taxon>Malvoideae</taxon>
        <taxon>Gossypium</taxon>
    </lineage>
</organism>